<keyword evidence="4" id="KW-0788">Thiol protease</keyword>
<name>A0A916TYI3_9SPHI</name>
<organism evidence="6 7">
    <name type="scientific">Pedobacter quisquiliarum</name>
    <dbReference type="NCBI Taxonomy" id="1834438"/>
    <lineage>
        <taxon>Bacteria</taxon>
        <taxon>Pseudomonadati</taxon>
        <taxon>Bacteroidota</taxon>
        <taxon>Sphingobacteriia</taxon>
        <taxon>Sphingobacteriales</taxon>
        <taxon>Sphingobacteriaceae</taxon>
        <taxon>Pedobacter</taxon>
    </lineage>
</organism>
<dbReference type="SUPFAM" id="SSF54001">
    <property type="entry name" value="Cysteine proteinases"/>
    <property type="match status" value="1"/>
</dbReference>
<protein>
    <submittedName>
        <fullName evidence="6">Hydrolase Nlp/P60</fullName>
    </submittedName>
</protein>
<evidence type="ECO:0000256" key="4">
    <source>
        <dbReference type="ARBA" id="ARBA00022807"/>
    </source>
</evidence>
<dbReference type="EMBL" id="BMIL01000001">
    <property type="protein sequence ID" value="GGC52689.1"/>
    <property type="molecule type" value="Genomic_DNA"/>
</dbReference>
<dbReference type="InterPro" id="IPR041382">
    <property type="entry name" value="SH3_16"/>
</dbReference>
<reference evidence="6" key="1">
    <citation type="journal article" date="2014" name="Int. J. Syst. Evol. Microbiol.">
        <title>Complete genome sequence of Corynebacterium casei LMG S-19264T (=DSM 44701T), isolated from a smear-ripened cheese.</title>
        <authorList>
            <consortium name="US DOE Joint Genome Institute (JGI-PGF)"/>
            <person name="Walter F."/>
            <person name="Albersmeier A."/>
            <person name="Kalinowski J."/>
            <person name="Ruckert C."/>
        </authorList>
    </citation>
    <scope>NUCLEOTIDE SEQUENCE</scope>
    <source>
        <strain evidence="6">CGMCC 1.15343</strain>
    </source>
</reference>
<evidence type="ECO:0000256" key="2">
    <source>
        <dbReference type="ARBA" id="ARBA00022670"/>
    </source>
</evidence>
<gene>
    <name evidence="6" type="ORF">GCM10011387_02740</name>
</gene>
<keyword evidence="3 6" id="KW-0378">Hydrolase</keyword>
<accession>A0A916TYI3</accession>
<dbReference type="Gene3D" id="3.90.1720.10">
    <property type="entry name" value="endopeptidase domain like (from Nostoc punctiforme)"/>
    <property type="match status" value="1"/>
</dbReference>
<dbReference type="AlphaFoldDB" id="A0A916TYI3"/>
<dbReference type="InterPro" id="IPR000064">
    <property type="entry name" value="NLP_P60_dom"/>
</dbReference>
<keyword evidence="2" id="KW-0645">Protease</keyword>
<dbReference type="InterPro" id="IPR038765">
    <property type="entry name" value="Papain-like_cys_pep_sf"/>
</dbReference>
<dbReference type="PANTHER" id="PTHR47053:SF1">
    <property type="entry name" value="MUREIN DD-ENDOPEPTIDASE MEPH-RELATED"/>
    <property type="match status" value="1"/>
</dbReference>
<evidence type="ECO:0000313" key="7">
    <source>
        <dbReference type="Proteomes" id="UP000651668"/>
    </source>
</evidence>
<evidence type="ECO:0000256" key="3">
    <source>
        <dbReference type="ARBA" id="ARBA00022801"/>
    </source>
</evidence>
<feature type="domain" description="NlpC/P60" evidence="5">
    <location>
        <begin position="129"/>
        <end position="257"/>
    </location>
</feature>
<dbReference type="PANTHER" id="PTHR47053">
    <property type="entry name" value="MUREIN DD-ENDOPEPTIDASE MEPH-RELATED"/>
    <property type="match status" value="1"/>
</dbReference>
<keyword evidence="7" id="KW-1185">Reference proteome</keyword>
<sequence>MENQYGICRVSIAPLRAAPKDQAEIVSQLLFGDKVLILERLEKWLKVRGEFDGYEGYVDFKQVQAVTGDNTPGKTFVAPANVLNSLTLTDGSKMYLAAGSTLPDYDGGYCRIAEQRYKVDFEPLKVMEPPSTEQLVKTAIFFQHAPYLWGGRTLFGIDCSGFMQIVYKMHGLNLQRDASQQALQGETVHFLPEVQPGDVAFFDNDEGRIIHVGMILSQKEIIHASGQVRIDPIDDQGIYNAELKRYSHKLRIIKRFI</sequence>
<reference evidence="6" key="2">
    <citation type="submission" date="2020-09" db="EMBL/GenBank/DDBJ databases">
        <authorList>
            <person name="Sun Q."/>
            <person name="Zhou Y."/>
        </authorList>
    </citation>
    <scope>NUCLEOTIDE SEQUENCE</scope>
    <source>
        <strain evidence="6">CGMCC 1.15343</strain>
    </source>
</reference>
<dbReference type="GO" id="GO:0006508">
    <property type="term" value="P:proteolysis"/>
    <property type="evidence" value="ECO:0007669"/>
    <property type="project" value="UniProtKB-KW"/>
</dbReference>
<dbReference type="PROSITE" id="PS51935">
    <property type="entry name" value="NLPC_P60"/>
    <property type="match status" value="1"/>
</dbReference>
<dbReference type="GO" id="GO:0008234">
    <property type="term" value="F:cysteine-type peptidase activity"/>
    <property type="evidence" value="ECO:0007669"/>
    <property type="project" value="UniProtKB-KW"/>
</dbReference>
<evidence type="ECO:0000256" key="1">
    <source>
        <dbReference type="ARBA" id="ARBA00007074"/>
    </source>
</evidence>
<evidence type="ECO:0000259" key="5">
    <source>
        <dbReference type="PROSITE" id="PS51935"/>
    </source>
</evidence>
<dbReference type="Proteomes" id="UP000651668">
    <property type="component" value="Unassembled WGS sequence"/>
</dbReference>
<dbReference type="RefSeq" id="WP_188625026.1">
    <property type="nucleotide sequence ID" value="NZ_BMIL01000001.1"/>
</dbReference>
<evidence type="ECO:0000313" key="6">
    <source>
        <dbReference type="EMBL" id="GGC52689.1"/>
    </source>
</evidence>
<comment type="caution">
    <text evidence="6">The sequence shown here is derived from an EMBL/GenBank/DDBJ whole genome shotgun (WGS) entry which is preliminary data.</text>
</comment>
<dbReference type="InterPro" id="IPR051202">
    <property type="entry name" value="Peptidase_C40"/>
</dbReference>
<dbReference type="Gene3D" id="2.30.30.40">
    <property type="entry name" value="SH3 Domains"/>
    <property type="match status" value="1"/>
</dbReference>
<dbReference type="Pfam" id="PF00877">
    <property type="entry name" value="NLPC_P60"/>
    <property type="match status" value="1"/>
</dbReference>
<comment type="similarity">
    <text evidence="1">Belongs to the peptidase C40 family.</text>
</comment>
<dbReference type="Pfam" id="PF18348">
    <property type="entry name" value="SH3_16"/>
    <property type="match status" value="1"/>
</dbReference>
<proteinExistence type="inferred from homology"/>